<proteinExistence type="predicted"/>
<keyword evidence="3" id="KW-0732">Signal</keyword>
<evidence type="ECO:0000256" key="1">
    <source>
        <dbReference type="SAM" id="MobiDB-lite"/>
    </source>
</evidence>
<feature type="chain" id="PRO_5030688660" description="Cation/H+ exchanger domain-containing protein" evidence="3">
    <location>
        <begin position="17"/>
        <end position="297"/>
    </location>
</feature>
<keyword evidence="2" id="KW-0812">Transmembrane</keyword>
<keyword evidence="2" id="KW-1133">Transmembrane helix</keyword>
<evidence type="ECO:0000256" key="3">
    <source>
        <dbReference type="SAM" id="SignalP"/>
    </source>
</evidence>
<feature type="region of interest" description="Disordered" evidence="1">
    <location>
        <begin position="252"/>
        <end position="297"/>
    </location>
</feature>
<feature type="transmembrane region" description="Helical" evidence="2">
    <location>
        <begin position="62"/>
        <end position="88"/>
    </location>
</feature>
<feature type="transmembrane region" description="Helical" evidence="2">
    <location>
        <begin position="138"/>
        <end position="162"/>
    </location>
</feature>
<protein>
    <recommendedName>
        <fullName evidence="5">Cation/H+ exchanger domain-containing protein</fullName>
    </recommendedName>
</protein>
<dbReference type="EMBL" id="HBGF01034907">
    <property type="protein sequence ID" value="CAD9132792.1"/>
    <property type="molecule type" value="Transcribed_RNA"/>
</dbReference>
<name>A0A7S1QCN1_NEODS</name>
<evidence type="ECO:0000256" key="2">
    <source>
        <dbReference type="SAM" id="Phobius"/>
    </source>
</evidence>
<reference evidence="4" key="1">
    <citation type="submission" date="2021-01" db="EMBL/GenBank/DDBJ databases">
        <authorList>
            <person name="Corre E."/>
            <person name="Pelletier E."/>
            <person name="Niang G."/>
            <person name="Scheremetjew M."/>
            <person name="Finn R."/>
            <person name="Kale V."/>
            <person name="Holt S."/>
            <person name="Cochrane G."/>
            <person name="Meng A."/>
            <person name="Brown T."/>
            <person name="Cohen L."/>
        </authorList>
    </citation>
    <scope>NUCLEOTIDE SEQUENCE</scope>
    <source>
        <strain evidence="4">CCAP 1951/1</strain>
    </source>
</reference>
<evidence type="ECO:0000313" key="4">
    <source>
        <dbReference type="EMBL" id="CAD9132792.1"/>
    </source>
</evidence>
<feature type="signal peptide" evidence="3">
    <location>
        <begin position="1"/>
        <end position="16"/>
    </location>
</feature>
<gene>
    <name evidence="4" type="ORF">NDES1114_LOCUS23412</name>
</gene>
<evidence type="ECO:0008006" key="5">
    <source>
        <dbReference type="Google" id="ProtNLM"/>
    </source>
</evidence>
<sequence length="297" mass="32009">MLLLAVMVFKIRSASPEVYAQLIRSGIAVTIGKIIAHAVDIGTDVVSCVVVVTRDVGSDTFVIVYVCLTVVAVTASVSEVVVLILQFLDTLHHRGDLSVAQEVEWEKRLARTAVISLIAEDLPMAVIATVAIKEQADVPLLVSLLLSTILFGTKATYIPPLVQSIMRRKNAKKVDMDDGVAAETLHSAMPPIVLDAAAAEIQSEHPDRYEQLRQHAVDAVVLCREQQIDQNEFFAGVWQRTAMLYESGGAAMEESLKEEEDGLGPSESGLRFATSDAALSKSKDDPTPKSASGVGQQ</sequence>
<accession>A0A7S1QCN1</accession>
<dbReference type="AlphaFoldDB" id="A0A7S1QCN1"/>
<organism evidence="4">
    <name type="scientific">Neobodo designis</name>
    <name type="common">Flagellated protozoan</name>
    <name type="synonym">Bodo designis</name>
    <dbReference type="NCBI Taxonomy" id="312471"/>
    <lineage>
        <taxon>Eukaryota</taxon>
        <taxon>Discoba</taxon>
        <taxon>Euglenozoa</taxon>
        <taxon>Kinetoplastea</taxon>
        <taxon>Metakinetoplastina</taxon>
        <taxon>Neobodonida</taxon>
        <taxon>Neobodo</taxon>
    </lineage>
</organism>
<keyword evidence="2" id="KW-0472">Membrane</keyword>